<sequence length="527" mass="58825">MTDGKVSPSTTCAEGLVAKSLVDLHEPFGKELLDSTLGSAGRTPKRLSCDRPQCYEKSSSSLGEVIYIDFAEGDKQNPANFTRKRKWMMTAIVCFSALIASINAAAYNLGSGSMMRDLNCTQMEATVGFSVYTIGFGVVPLVTASFSEEFGRQPLYISSGIGFIVMYLMTALSRNIQTVIIARLLQGCFGSTGATMVGGTIADLWSPNERGLPMSIFVLSAIGGTGLGPIVAGWIEMNPQLEWRWIEWIQMMLCGFYLVLLPFILKETRSAVLLTRMAKKMRKDTGDNRYRARVEDERESLKQLIYISCTRPIRLLLTEPVVLSFSLWVGFAWGVTFCMISSIPGVFRDLHGFNTGQVGTTYLTIIIGSLIGFVTNMYQETLYQKHFKKRGPEARLHTSCFAAILLPIGMFIYAWSSFSHVHWIVQMLGITIYMWGTFIIYLGVFSYLADCYGPYASSGLAGQSLFRNLTATVFPLFTRQMLHNLGYKWANTLFGFIALIMILFFYGPSIRRRSKFSRAVLESQETS</sequence>
<dbReference type="InterPro" id="IPR011701">
    <property type="entry name" value="MFS"/>
</dbReference>
<evidence type="ECO:0000256" key="2">
    <source>
        <dbReference type="ARBA" id="ARBA00022692"/>
    </source>
</evidence>
<keyword evidence="3 5" id="KW-1133">Transmembrane helix</keyword>
<feature type="transmembrane region" description="Helical" evidence="5">
    <location>
        <begin position="184"/>
        <end position="204"/>
    </location>
</feature>
<evidence type="ECO:0000256" key="5">
    <source>
        <dbReference type="SAM" id="Phobius"/>
    </source>
</evidence>
<keyword evidence="8" id="KW-1185">Reference proteome</keyword>
<dbReference type="Proteomes" id="UP000807353">
    <property type="component" value="Unassembled WGS sequence"/>
</dbReference>
<evidence type="ECO:0000256" key="4">
    <source>
        <dbReference type="ARBA" id="ARBA00023136"/>
    </source>
</evidence>
<accession>A0A9P6CHL5</accession>
<dbReference type="OrthoDB" id="5376138at2759"/>
<comment type="caution">
    <text evidence="7">The sequence shown here is derived from an EMBL/GenBank/DDBJ whole genome shotgun (WGS) entry which is preliminary data.</text>
</comment>
<feature type="transmembrane region" description="Helical" evidence="5">
    <location>
        <begin position="87"/>
        <end position="107"/>
    </location>
</feature>
<feature type="transmembrane region" description="Helical" evidence="5">
    <location>
        <begin position="247"/>
        <end position="265"/>
    </location>
</feature>
<keyword evidence="4 5" id="KW-0472">Membrane</keyword>
<dbReference type="CDD" id="cd17323">
    <property type="entry name" value="MFS_Tpo1_MDR_like"/>
    <property type="match status" value="1"/>
</dbReference>
<evidence type="ECO:0000313" key="8">
    <source>
        <dbReference type="Proteomes" id="UP000807353"/>
    </source>
</evidence>
<feature type="transmembrane region" description="Helical" evidence="5">
    <location>
        <begin position="216"/>
        <end position="235"/>
    </location>
</feature>
<reference evidence="7" key="1">
    <citation type="submission" date="2020-11" db="EMBL/GenBank/DDBJ databases">
        <authorList>
            <consortium name="DOE Joint Genome Institute"/>
            <person name="Ahrendt S."/>
            <person name="Riley R."/>
            <person name="Andreopoulos W."/>
            <person name="Labutti K."/>
            <person name="Pangilinan J."/>
            <person name="Ruiz-Duenas F.J."/>
            <person name="Barrasa J.M."/>
            <person name="Sanchez-Garcia M."/>
            <person name="Camarero S."/>
            <person name="Miyauchi S."/>
            <person name="Serrano A."/>
            <person name="Linde D."/>
            <person name="Babiker R."/>
            <person name="Drula E."/>
            <person name="Ayuso-Fernandez I."/>
            <person name="Pacheco R."/>
            <person name="Padilla G."/>
            <person name="Ferreira P."/>
            <person name="Barriuso J."/>
            <person name="Kellner H."/>
            <person name="Castanera R."/>
            <person name="Alfaro M."/>
            <person name="Ramirez L."/>
            <person name="Pisabarro A.G."/>
            <person name="Kuo A."/>
            <person name="Tritt A."/>
            <person name="Lipzen A."/>
            <person name="He G."/>
            <person name="Yan M."/>
            <person name="Ng V."/>
            <person name="Cullen D."/>
            <person name="Martin F."/>
            <person name="Rosso M.-N."/>
            <person name="Henrissat B."/>
            <person name="Hibbett D."/>
            <person name="Martinez A.T."/>
            <person name="Grigoriev I.V."/>
        </authorList>
    </citation>
    <scope>NUCLEOTIDE SEQUENCE</scope>
    <source>
        <strain evidence="7">CBS 247.69</strain>
    </source>
</reference>
<proteinExistence type="predicted"/>
<dbReference type="Gene3D" id="1.20.1250.20">
    <property type="entry name" value="MFS general substrate transporter like domains"/>
    <property type="match status" value="1"/>
</dbReference>
<name>A0A9P6CHL5_9AGAR</name>
<organism evidence="7 8">
    <name type="scientific">Collybia nuda</name>
    <dbReference type="NCBI Taxonomy" id="64659"/>
    <lineage>
        <taxon>Eukaryota</taxon>
        <taxon>Fungi</taxon>
        <taxon>Dikarya</taxon>
        <taxon>Basidiomycota</taxon>
        <taxon>Agaricomycotina</taxon>
        <taxon>Agaricomycetes</taxon>
        <taxon>Agaricomycetidae</taxon>
        <taxon>Agaricales</taxon>
        <taxon>Tricholomatineae</taxon>
        <taxon>Clitocybaceae</taxon>
        <taxon>Collybia</taxon>
    </lineage>
</organism>
<gene>
    <name evidence="7" type="ORF">BDZ94DRAFT_856014</name>
</gene>
<dbReference type="PROSITE" id="PS50850">
    <property type="entry name" value="MFS"/>
    <property type="match status" value="1"/>
</dbReference>
<dbReference type="InterPro" id="IPR036259">
    <property type="entry name" value="MFS_trans_sf"/>
</dbReference>
<dbReference type="AlphaFoldDB" id="A0A9P6CHL5"/>
<feature type="domain" description="Major facilitator superfamily (MFS) profile" evidence="6">
    <location>
        <begin position="89"/>
        <end position="513"/>
    </location>
</feature>
<dbReference type="FunFam" id="1.20.1250.20:FF:000082">
    <property type="entry name" value="MFS multidrug transporter, putative"/>
    <property type="match status" value="1"/>
</dbReference>
<dbReference type="SUPFAM" id="SSF103473">
    <property type="entry name" value="MFS general substrate transporter"/>
    <property type="match status" value="1"/>
</dbReference>
<keyword evidence="2 5" id="KW-0812">Transmembrane</keyword>
<feature type="transmembrane region" description="Helical" evidence="5">
    <location>
        <begin position="359"/>
        <end position="378"/>
    </location>
</feature>
<feature type="transmembrane region" description="Helical" evidence="5">
    <location>
        <begin position="321"/>
        <end position="347"/>
    </location>
</feature>
<feature type="transmembrane region" description="Helical" evidence="5">
    <location>
        <begin position="460"/>
        <end position="477"/>
    </location>
</feature>
<feature type="transmembrane region" description="Helical" evidence="5">
    <location>
        <begin position="489"/>
        <end position="508"/>
    </location>
</feature>
<evidence type="ECO:0000259" key="6">
    <source>
        <dbReference type="PROSITE" id="PS50850"/>
    </source>
</evidence>
<dbReference type="InterPro" id="IPR020846">
    <property type="entry name" value="MFS_dom"/>
</dbReference>
<feature type="transmembrane region" description="Helical" evidence="5">
    <location>
        <begin position="424"/>
        <end position="448"/>
    </location>
</feature>
<evidence type="ECO:0000313" key="7">
    <source>
        <dbReference type="EMBL" id="KAF9461064.1"/>
    </source>
</evidence>
<comment type="subcellular location">
    <subcellularLocation>
        <location evidence="1">Membrane</location>
        <topology evidence="1">Multi-pass membrane protein</topology>
    </subcellularLocation>
</comment>
<dbReference type="EMBL" id="MU150289">
    <property type="protein sequence ID" value="KAF9461064.1"/>
    <property type="molecule type" value="Genomic_DNA"/>
</dbReference>
<protein>
    <submittedName>
        <fullName evidence="7">Major facilitator superfamily domain-containing protein</fullName>
    </submittedName>
</protein>
<dbReference type="GO" id="GO:0022857">
    <property type="term" value="F:transmembrane transporter activity"/>
    <property type="evidence" value="ECO:0007669"/>
    <property type="project" value="InterPro"/>
</dbReference>
<dbReference type="GO" id="GO:0005886">
    <property type="term" value="C:plasma membrane"/>
    <property type="evidence" value="ECO:0007669"/>
    <property type="project" value="TreeGrafter"/>
</dbReference>
<evidence type="ECO:0000256" key="1">
    <source>
        <dbReference type="ARBA" id="ARBA00004141"/>
    </source>
</evidence>
<dbReference type="PANTHER" id="PTHR23502">
    <property type="entry name" value="MAJOR FACILITATOR SUPERFAMILY"/>
    <property type="match status" value="1"/>
</dbReference>
<evidence type="ECO:0000256" key="3">
    <source>
        <dbReference type="ARBA" id="ARBA00022989"/>
    </source>
</evidence>
<feature type="transmembrane region" description="Helical" evidence="5">
    <location>
        <begin position="399"/>
        <end position="418"/>
    </location>
</feature>
<feature type="transmembrane region" description="Helical" evidence="5">
    <location>
        <begin position="127"/>
        <end position="147"/>
    </location>
</feature>
<dbReference type="PANTHER" id="PTHR23502:SF134">
    <property type="entry name" value="MAJOR FACILITATOR SUPERFAMILY (MFS) PROFILE DOMAIN-CONTAINING PROTEIN-RELATED"/>
    <property type="match status" value="1"/>
</dbReference>
<dbReference type="Pfam" id="PF07690">
    <property type="entry name" value="MFS_1"/>
    <property type="match status" value="1"/>
</dbReference>
<feature type="transmembrane region" description="Helical" evidence="5">
    <location>
        <begin position="154"/>
        <end position="172"/>
    </location>
</feature>